<gene>
    <name evidence="13" type="ORF">WHR41_09487</name>
</gene>
<keyword evidence="4" id="KW-0808">Transferase</keyword>
<dbReference type="GeneID" id="96010928"/>
<dbReference type="InterPro" id="IPR011009">
    <property type="entry name" value="Kinase-like_dom_sf"/>
</dbReference>
<name>A0AB34KDA8_9PEZI</name>
<reference evidence="13 14" key="1">
    <citation type="journal article" date="2020" name="Microbiol. Resour. Announc.">
        <title>Draft Genome Sequence of a Cladosporium Species Isolated from the Mesophotic Ascidian Didemnum maculosum.</title>
        <authorList>
            <person name="Gioti A."/>
            <person name="Siaperas R."/>
            <person name="Nikolaivits E."/>
            <person name="Le Goff G."/>
            <person name="Ouazzani J."/>
            <person name="Kotoulas G."/>
            <person name="Topakas E."/>
        </authorList>
    </citation>
    <scope>NUCLEOTIDE SEQUENCE [LARGE SCALE GENOMIC DNA]</scope>
    <source>
        <strain evidence="13 14">TM138-S3</strain>
    </source>
</reference>
<dbReference type="Proteomes" id="UP000803884">
    <property type="component" value="Unassembled WGS sequence"/>
</dbReference>
<evidence type="ECO:0000256" key="10">
    <source>
        <dbReference type="PROSITE-ProRule" id="PRU10141"/>
    </source>
</evidence>
<evidence type="ECO:0000256" key="9">
    <source>
        <dbReference type="ARBA" id="ARBA00048130"/>
    </source>
</evidence>
<sequence length="1358" mass="152889">MEDGGEALSRPVLQSFVSSGTGTSGKEVDYGEGLEGHEMYSDRATARHFLQDQTSSVEGGPLLTSSSSYGWVPTTSVSSRTSARPPIATPYSSMPTEATMGGLRITQQQPIRPGSTREYSNVYAPPRRSHRYASSPDKFRVGSGHRGRIDPNAEYRAQEEAYVQRIRWEAASNNGFFAEQRRSSPNYSDGSSEVDESPGLGSFVENDPYGQGALLYYEEQGPSQEQLKVSANRERLEWHAMLANVLTGDIVKQEKTRLIRGSEQQGDDTLKTEVWVGVRAKTCGRSVTMQRRLIEEGRNNVKQTIEHIIAFEVRGEAEVGKSPLEQVQQVVNHIEKVERLYPTQQALQQAQPLAASAAYRDTSDAVVSWRNVTELINTELGVLRQWVGNIELDFTKSRALPLEDHNGHLLDEGSFIDRILKEDRLRPLEGENSLLEGINTVINKAKATLILNARAFAERHLPSYIEELLTLINFPTRLIQEIIRMRLSYAKNMKDPARHGVMMAEQMNLQLRIILTLAVKIKEAYLVIARPQPGWALPPCIDEDFDGILIDALRFYFKMLDLKLMANRNTFKEAEILEQEWNFCYQLGSHLEGGDVEVAEQFSFLTARSLNHLTTYFEKELVRPPEDVGGAETDKRYKSIFDSVRARQRKIFRFSKVLSQRFENATEYNMNMAHECCQDLLDALASTGHFLVEAESSRYDEKASIHVIASPALQNRRRDIESMLGTCCYAEDTPEDPSNPYMLILCCEHALRWGGGRMDSAVRLPRLGIKTGRLRVVADGSLQRLANANAAFAAATGVDLDILVEHRSNLQSIDLELRMIRKTAYKLSNTIIDSVEIVRRQTVGLERKELIQTCFAFATEFGQRSAIFMDRRRRAMHQLKMTHIAVDWVSFICNDCVASDRKTFRWAVIALECAVMMTRGRRIMSISETEYATLGEKVARCMSLLVSHFDLMGARGSVAAQTEKQRLELMVGKVRLNYTRLKGDEESSKILRAQRLVYELNKIDLMYKDRKAERQALGNVLEDSNEADRALTRLSASAGNVHLRWQQGQSIGSGTFGSVYAAINLDSGQLMAVKEIRLQDPKLIPTIVSQIRDEMGVLQVLDHPNIVQYYGIEPHRDKVYIFMEYCSGGSLAGVLEQGRVEDETVIQVYALQMLEGLGYLHEAKVVHRDIKPENILLDHNGIIKFVDFGAAKLIANQGKTMVMDGPSGKPSQEPITGTPMYMSPEVIKGGKHRRVRLGAVDVWSLGCVVTEMATGTRPWASHDNEWAIMYNIARGYSPQMPTKDQLSNLGLDFLRRCFGRDPSKRASAAELLQHEWILNIKSQMDLKPETPQTPAREGLYEHAQPEQWMSLGERGVIG</sequence>
<dbReference type="PROSITE" id="PS50011">
    <property type="entry name" value="PROTEIN_KINASE_DOM"/>
    <property type="match status" value="1"/>
</dbReference>
<dbReference type="InterPro" id="IPR050538">
    <property type="entry name" value="MAP_kinase_kinase_kinase"/>
</dbReference>
<comment type="catalytic activity">
    <reaction evidence="8">
        <text>L-threonyl-[protein] + ATP = O-phospho-L-threonyl-[protein] + ADP + H(+)</text>
        <dbReference type="Rhea" id="RHEA:46608"/>
        <dbReference type="Rhea" id="RHEA-COMP:11060"/>
        <dbReference type="Rhea" id="RHEA-COMP:11605"/>
        <dbReference type="ChEBI" id="CHEBI:15378"/>
        <dbReference type="ChEBI" id="CHEBI:30013"/>
        <dbReference type="ChEBI" id="CHEBI:30616"/>
        <dbReference type="ChEBI" id="CHEBI:61977"/>
        <dbReference type="ChEBI" id="CHEBI:456216"/>
        <dbReference type="EC" id="2.7.11.24"/>
    </reaction>
    <physiologicalReaction direction="left-to-right" evidence="8">
        <dbReference type="Rhea" id="RHEA:46609"/>
    </physiologicalReaction>
</comment>
<evidence type="ECO:0000256" key="7">
    <source>
        <dbReference type="ARBA" id="ARBA00022840"/>
    </source>
</evidence>
<dbReference type="GO" id="GO:0038066">
    <property type="term" value="P:p38MAPK cascade"/>
    <property type="evidence" value="ECO:0007669"/>
    <property type="project" value="TreeGrafter"/>
</dbReference>
<keyword evidence="6" id="KW-0418">Kinase</keyword>
<feature type="region of interest" description="Disordered" evidence="11">
    <location>
        <begin position="75"/>
        <end position="103"/>
    </location>
</feature>
<evidence type="ECO:0000259" key="12">
    <source>
        <dbReference type="PROSITE" id="PS50011"/>
    </source>
</evidence>
<evidence type="ECO:0000256" key="6">
    <source>
        <dbReference type="ARBA" id="ARBA00022777"/>
    </source>
</evidence>
<keyword evidence="3" id="KW-0723">Serine/threonine-protein kinase</keyword>
<feature type="region of interest" description="Disordered" evidence="11">
    <location>
        <begin position="127"/>
        <end position="146"/>
    </location>
</feature>
<evidence type="ECO:0000256" key="2">
    <source>
        <dbReference type="ARBA" id="ARBA00012411"/>
    </source>
</evidence>
<dbReference type="PANTHER" id="PTHR48016:SF32">
    <property type="entry name" value="MITOGEN-ACTIVATED PROTEIN KINASE KINASE KINASE 4"/>
    <property type="match status" value="1"/>
</dbReference>
<comment type="caution">
    <text evidence="13">The sequence shown here is derived from an EMBL/GenBank/DDBJ whole genome shotgun (WGS) entry which is preliminary data.</text>
</comment>
<feature type="region of interest" description="Disordered" evidence="11">
    <location>
        <begin position="1"/>
        <end position="31"/>
    </location>
</feature>
<feature type="binding site" evidence="10">
    <location>
        <position position="1074"/>
    </location>
    <ligand>
        <name>ATP</name>
        <dbReference type="ChEBI" id="CHEBI:30616"/>
    </ligand>
</feature>
<dbReference type="RefSeq" id="XP_069225020.1">
    <property type="nucleotide sequence ID" value="XM_069378090.1"/>
</dbReference>
<feature type="region of interest" description="Disordered" evidence="11">
    <location>
        <begin position="179"/>
        <end position="198"/>
    </location>
</feature>
<dbReference type="PROSITE" id="PS00107">
    <property type="entry name" value="PROTEIN_KINASE_ATP"/>
    <property type="match status" value="1"/>
</dbReference>
<dbReference type="GO" id="GO:0004707">
    <property type="term" value="F:MAP kinase activity"/>
    <property type="evidence" value="ECO:0007669"/>
    <property type="project" value="UniProtKB-EC"/>
</dbReference>
<evidence type="ECO:0000256" key="3">
    <source>
        <dbReference type="ARBA" id="ARBA00022527"/>
    </source>
</evidence>
<feature type="domain" description="Protein kinase" evidence="12">
    <location>
        <begin position="1045"/>
        <end position="1317"/>
    </location>
</feature>
<evidence type="ECO:0000256" key="4">
    <source>
        <dbReference type="ARBA" id="ARBA00022679"/>
    </source>
</evidence>
<evidence type="ECO:0000313" key="14">
    <source>
        <dbReference type="Proteomes" id="UP000803884"/>
    </source>
</evidence>
<keyword evidence="14" id="KW-1185">Reference proteome</keyword>
<dbReference type="CDD" id="cd06626">
    <property type="entry name" value="STKc_MEKK4"/>
    <property type="match status" value="1"/>
</dbReference>
<dbReference type="EMBL" id="JAAQHG020000100">
    <property type="protein sequence ID" value="KAL1581912.1"/>
    <property type="molecule type" value="Genomic_DNA"/>
</dbReference>
<evidence type="ECO:0000256" key="8">
    <source>
        <dbReference type="ARBA" id="ARBA00047919"/>
    </source>
</evidence>
<organism evidence="13 14">
    <name type="scientific">Cladosporium halotolerans</name>
    <dbReference type="NCBI Taxonomy" id="1052096"/>
    <lineage>
        <taxon>Eukaryota</taxon>
        <taxon>Fungi</taxon>
        <taxon>Dikarya</taxon>
        <taxon>Ascomycota</taxon>
        <taxon>Pezizomycotina</taxon>
        <taxon>Dothideomycetes</taxon>
        <taxon>Dothideomycetidae</taxon>
        <taxon>Cladosporiales</taxon>
        <taxon>Cladosporiaceae</taxon>
        <taxon>Cladosporium</taxon>
    </lineage>
</organism>
<evidence type="ECO:0000256" key="5">
    <source>
        <dbReference type="ARBA" id="ARBA00022741"/>
    </source>
</evidence>
<keyword evidence="7 10" id="KW-0067">ATP-binding</keyword>
<dbReference type="InterPro" id="IPR008271">
    <property type="entry name" value="Ser/Thr_kinase_AS"/>
</dbReference>
<dbReference type="PANTHER" id="PTHR48016">
    <property type="entry name" value="MAP KINASE KINASE KINASE SSK2-RELATED-RELATED"/>
    <property type="match status" value="1"/>
</dbReference>
<dbReference type="Gene3D" id="1.10.510.10">
    <property type="entry name" value="Transferase(Phosphotransferase) domain 1"/>
    <property type="match status" value="1"/>
</dbReference>
<comment type="similarity">
    <text evidence="1">Belongs to the protein kinase superfamily. STE Ser/Thr protein kinase family. MAP kinase kinase kinase subfamily.</text>
</comment>
<dbReference type="SMART" id="SM00220">
    <property type="entry name" value="S_TKc"/>
    <property type="match status" value="1"/>
</dbReference>
<dbReference type="SUPFAM" id="SSF56112">
    <property type="entry name" value="Protein kinase-like (PK-like)"/>
    <property type="match status" value="1"/>
</dbReference>
<dbReference type="InterPro" id="IPR017441">
    <property type="entry name" value="Protein_kinase_ATP_BS"/>
</dbReference>
<dbReference type="InterPro" id="IPR000719">
    <property type="entry name" value="Prot_kinase_dom"/>
</dbReference>
<dbReference type="EC" id="2.7.11.24" evidence="2"/>
<accession>A0AB34KDA8</accession>
<dbReference type="PROSITE" id="PS00108">
    <property type="entry name" value="PROTEIN_KINASE_ST"/>
    <property type="match status" value="1"/>
</dbReference>
<dbReference type="Pfam" id="PF00069">
    <property type="entry name" value="Pkinase"/>
    <property type="match status" value="1"/>
</dbReference>
<comment type="catalytic activity">
    <reaction evidence="9">
        <text>L-seryl-[protein] + ATP = O-phospho-L-seryl-[protein] + ADP + H(+)</text>
        <dbReference type="Rhea" id="RHEA:17989"/>
        <dbReference type="Rhea" id="RHEA-COMP:9863"/>
        <dbReference type="Rhea" id="RHEA-COMP:11604"/>
        <dbReference type="ChEBI" id="CHEBI:15378"/>
        <dbReference type="ChEBI" id="CHEBI:29999"/>
        <dbReference type="ChEBI" id="CHEBI:30616"/>
        <dbReference type="ChEBI" id="CHEBI:83421"/>
        <dbReference type="ChEBI" id="CHEBI:456216"/>
        <dbReference type="EC" id="2.7.11.24"/>
    </reaction>
    <physiologicalReaction direction="left-to-right" evidence="9">
        <dbReference type="Rhea" id="RHEA:17990"/>
    </physiologicalReaction>
</comment>
<proteinExistence type="inferred from homology"/>
<evidence type="ECO:0000313" key="13">
    <source>
        <dbReference type="EMBL" id="KAL1581912.1"/>
    </source>
</evidence>
<protein>
    <recommendedName>
        <fullName evidence="2">mitogen-activated protein kinase</fullName>
        <ecNumber evidence="2">2.7.11.24</ecNumber>
    </recommendedName>
</protein>
<keyword evidence="5 10" id="KW-0547">Nucleotide-binding</keyword>
<evidence type="ECO:0000256" key="1">
    <source>
        <dbReference type="ARBA" id="ARBA00006529"/>
    </source>
</evidence>
<dbReference type="GO" id="GO:0005524">
    <property type="term" value="F:ATP binding"/>
    <property type="evidence" value="ECO:0007669"/>
    <property type="project" value="UniProtKB-UniRule"/>
</dbReference>
<evidence type="ECO:0000256" key="11">
    <source>
        <dbReference type="SAM" id="MobiDB-lite"/>
    </source>
</evidence>